<reference evidence="1 2" key="1">
    <citation type="submission" date="2018-06" db="EMBL/GenBank/DDBJ databases">
        <title>Nitrincola tibetense sp. nov., isolated from Lake XuguoCo on Tibetan Plateau.</title>
        <authorList>
            <person name="Xing P."/>
        </authorList>
    </citation>
    <scope>NUCLEOTIDE SEQUENCE [LARGE SCALE GENOMIC DNA]</scope>
    <source>
        <strain evidence="2">xg18</strain>
    </source>
</reference>
<protein>
    <submittedName>
        <fullName evidence="1">Uncharacterized protein</fullName>
    </submittedName>
</protein>
<sequence>MKEASLIIKHRVFVLVAGIGMLMATQPVVANIQSFLPQPPILIIENILSKQVDLAPVDLPSDVRRLYQEEYQESKVYEGYFDSKKCYIYADGIEESDAYFYPDFHSRTHLCPGPFWSGNFLNWATTSSLDPFRKTLTGGLRVKDTPTETWLESARLDRETFFQVLRFPSEGLSPERVNNATPFSVNWIGMRSQGNQLRLRLLSEDLVQPTSSLVMSEPYSLDKTYELPVRVAVCVNGLREDNCKAYGNYAKPEGLIQGGAQNMRFTVLGFLNDLFLADEGCVMRAPLKFVGPMRLNAQGEWEDNPSKEWNETTGVLIRNPDKEEALQTNRVAGLRGDYAIIDSGVINYINKFGHMTSKNHKGSDPVSELFYQSLAYLRNLAPIDQYLALRGTQLDNYQLVDGFPVINWISEPPINLNAWCKP</sequence>
<dbReference type="OrthoDB" id="7156875at2"/>
<dbReference type="Proteomes" id="UP000250744">
    <property type="component" value="Unassembled WGS sequence"/>
</dbReference>
<evidence type="ECO:0000313" key="2">
    <source>
        <dbReference type="Proteomes" id="UP000250744"/>
    </source>
</evidence>
<dbReference type="EMBL" id="QKRX01000008">
    <property type="protein sequence ID" value="RAU17697.1"/>
    <property type="molecule type" value="Genomic_DNA"/>
</dbReference>
<accession>A0A364NLE5</accession>
<keyword evidence="2" id="KW-1185">Reference proteome</keyword>
<organism evidence="1 2">
    <name type="scientific">Nitrincola tibetensis</name>
    <dbReference type="NCBI Taxonomy" id="2219697"/>
    <lineage>
        <taxon>Bacteria</taxon>
        <taxon>Pseudomonadati</taxon>
        <taxon>Pseudomonadota</taxon>
        <taxon>Gammaproteobacteria</taxon>
        <taxon>Oceanospirillales</taxon>
        <taxon>Oceanospirillaceae</taxon>
        <taxon>Nitrincola</taxon>
    </lineage>
</organism>
<comment type="caution">
    <text evidence="1">The sequence shown here is derived from an EMBL/GenBank/DDBJ whole genome shotgun (WGS) entry which is preliminary data.</text>
</comment>
<dbReference type="AlphaFoldDB" id="A0A364NLE5"/>
<gene>
    <name evidence="1" type="ORF">DN062_11915</name>
</gene>
<evidence type="ECO:0000313" key="1">
    <source>
        <dbReference type="EMBL" id="RAU17697.1"/>
    </source>
</evidence>
<name>A0A364NLE5_9GAMM</name>
<dbReference type="RefSeq" id="WP_112159545.1">
    <property type="nucleotide sequence ID" value="NZ_QKRX01000008.1"/>
</dbReference>
<proteinExistence type="predicted"/>